<protein>
    <submittedName>
        <fullName evidence="2">Uncharacterized protein</fullName>
    </submittedName>
</protein>
<gene>
    <name evidence="2" type="ORF">B0T20DRAFT_360255</name>
</gene>
<feature type="compositionally biased region" description="Basic and acidic residues" evidence="1">
    <location>
        <begin position="353"/>
        <end position="364"/>
    </location>
</feature>
<evidence type="ECO:0000313" key="2">
    <source>
        <dbReference type="EMBL" id="KAK3395788.1"/>
    </source>
</evidence>
<evidence type="ECO:0000313" key="3">
    <source>
        <dbReference type="Proteomes" id="UP001281003"/>
    </source>
</evidence>
<accession>A0AAE0P9H3</accession>
<feature type="compositionally biased region" description="Polar residues" evidence="1">
    <location>
        <begin position="263"/>
        <end position="272"/>
    </location>
</feature>
<feature type="compositionally biased region" description="Polar residues" evidence="1">
    <location>
        <begin position="369"/>
        <end position="379"/>
    </location>
</feature>
<dbReference type="Proteomes" id="UP001281003">
    <property type="component" value="Unassembled WGS sequence"/>
</dbReference>
<dbReference type="AlphaFoldDB" id="A0AAE0P9H3"/>
<feature type="compositionally biased region" description="Basic and acidic residues" evidence="1">
    <location>
        <begin position="319"/>
        <end position="331"/>
    </location>
</feature>
<proteinExistence type="predicted"/>
<evidence type="ECO:0000256" key="1">
    <source>
        <dbReference type="SAM" id="MobiDB-lite"/>
    </source>
</evidence>
<keyword evidence="3" id="KW-1185">Reference proteome</keyword>
<feature type="region of interest" description="Disordered" evidence="1">
    <location>
        <begin position="235"/>
        <end position="331"/>
    </location>
</feature>
<organism evidence="2 3">
    <name type="scientific">Sordaria brevicollis</name>
    <dbReference type="NCBI Taxonomy" id="83679"/>
    <lineage>
        <taxon>Eukaryota</taxon>
        <taxon>Fungi</taxon>
        <taxon>Dikarya</taxon>
        <taxon>Ascomycota</taxon>
        <taxon>Pezizomycotina</taxon>
        <taxon>Sordariomycetes</taxon>
        <taxon>Sordariomycetidae</taxon>
        <taxon>Sordariales</taxon>
        <taxon>Sordariaceae</taxon>
        <taxon>Sordaria</taxon>
    </lineage>
</organism>
<sequence>MDDPSGPAWTWPYWKFGLEREDLETKLHDQYNTFSLAILDPEAFHHDVYELANKATTADELHELLAERKQLRVRELNESLESAAFEIIGNPTLIGTDQWQHAVQLFRTRSLDSLVRYFASYLPQQHPWHKSADSGSVTSSSAESCPSLFDDEYYDPIMMTEEPLEIADEESFVKNHLPPSPRSMTMCSASSVDSHTDVSQHDFALTPARTLSYSESEPDHDHLASSASTLYDVSEVTTPAPEEDDVTPEVASGKEIPDHPKDVTNSLESETPTPKPEHQAAAFFDQAKPSLPCRRHRSLSPSSARPLSKLELRSSMQQRDPRKPELPTHRTQVVDDAARRWKETGCMEKLRERMLRPLQRERSQKGRKTQLQTSSSANRIQKPAPSSLARSKARLCRSRNRNVRS</sequence>
<feature type="region of interest" description="Disordered" evidence="1">
    <location>
        <begin position="353"/>
        <end position="405"/>
    </location>
</feature>
<dbReference type="EMBL" id="JAUTDP010000010">
    <property type="protein sequence ID" value="KAK3395788.1"/>
    <property type="molecule type" value="Genomic_DNA"/>
</dbReference>
<comment type="caution">
    <text evidence="2">The sequence shown here is derived from an EMBL/GenBank/DDBJ whole genome shotgun (WGS) entry which is preliminary data.</text>
</comment>
<feature type="compositionally biased region" description="Basic residues" evidence="1">
    <location>
        <begin position="391"/>
        <end position="405"/>
    </location>
</feature>
<reference evidence="2" key="2">
    <citation type="submission" date="2023-07" db="EMBL/GenBank/DDBJ databases">
        <authorList>
            <consortium name="Lawrence Berkeley National Laboratory"/>
            <person name="Haridas S."/>
            <person name="Hensen N."/>
            <person name="Bonometti L."/>
            <person name="Westerberg I."/>
            <person name="Brannstrom I.O."/>
            <person name="Guillou S."/>
            <person name="Cros-Aarteil S."/>
            <person name="Calhoun S."/>
            <person name="Kuo A."/>
            <person name="Mondo S."/>
            <person name="Pangilinan J."/>
            <person name="Riley R."/>
            <person name="LaButti K."/>
            <person name="Andreopoulos B."/>
            <person name="Lipzen A."/>
            <person name="Chen C."/>
            <person name="Yanf M."/>
            <person name="Daum C."/>
            <person name="Ng V."/>
            <person name="Clum A."/>
            <person name="Steindorff A."/>
            <person name="Ohm R."/>
            <person name="Martin F."/>
            <person name="Silar P."/>
            <person name="Natvig D."/>
            <person name="Lalanne C."/>
            <person name="Gautier V."/>
            <person name="Ament-velasquez S.L."/>
            <person name="Kruys A."/>
            <person name="Hutchinson M.I."/>
            <person name="Powell A.J."/>
            <person name="Barry K."/>
            <person name="Miller A.N."/>
            <person name="Grigoriev I.V."/>
            <person name="Debuchy R."/>
            <person name="Gladieux P."/>
            <person name="Thoren M.H."/>
            <person name="Johannesson H."/>
        </authorList>
    </citation>
    <scope>NUCLEOTIDE SEQUENCE</scope>
    <source>
        <strain evidence="2">FGSC 1904</strain>
    </source>
</reference>
<reference evidence="2" key="1">
    <citation type="journal article" date="2023" name="Mol. Phylogenet. Evol.">
        <title>Genome-scale phylogeny and comparative genomics of the fungal order Sordariales.</title>
        <authorList>
            <person name="Hensen N."/>
            <person name="Bonometti L."/>
            <person name="Westerberg I."/>
            <person name="Brannstrom I.O."/>
            <person name="Guillou S."/>
            <person name="Cros-Aarteil S."/>
            <person name="Calhoun S."/>
            <person name="Haridas S."/>
            <person name="Kuo A."/>
            <person name="Mondo S."/>
            <person name="Pangilinan J."/>
            <person name="Riley R."/>
            <person name="LaButti K."/>
            <person name="Andreopoulos B."/>
            <person name="Lipzen A."/>
            <person name="Chen C."/>
            <person name="Yan M."/>
            <person name="Daum C."/>
            <person name="Ng V."/>
            <person name="Clum A."/>
            <person name="Steindorff A."/>
            <person name="Ohm R.A."/>
            <person name="Martin F."/>
            <person name="Silar P."/>
            <person name="Natvig D.O."/>
            <person name="Lalanne C."/>
            <person name="Gautier V."/>
            <person name="Ament-Velasquez S.L."/>
            <person name="Kruys A."/>
            <person name="Hutchinson M.I."/>
            <person name="Powell A.J."/>
            <person name="Barry K."/>
            <person name="Miller A.N."/>
            <person name="Grigoriev I.V."/>
            <person name="Debuchy R."/>
            <person name="Gladieux P."/>
            <person name="Hiltunen Thoren M."/>
            <person name="Johannesson H."/>
        </authorList>
    </citation>
    <scope>NUCLEOTIDE SEQUENCE</scope>
    <source>
        <strain evidence="2">FGSC 1904</strain>
    </source>
</reference>
<name>A0AAE0P9H3_SORBR</name>